<dbReference type="GO" id="GO:0002161">
    <property type="term" value="F:aminoacyl-tRNA deacylase activity"/>
    <property type="evidence" value="ECO:0007669"/>
    <property type="project" value="InterPro"/>
</dbReference>
<sequence>MSEPLRASSQRVQEFLNGKGYDFTVRELASSTRTAQEAADSVGCSIAQIAKSIIFRNKADNTPVLVVASGANRVNTRKIEQAAGIKLGKADADFVRAEIGYAIGGVPPIAHIQKVTTFLDPDLQQHEVIWAAAGTPNSLFELKPADLALLTEGQWIDIAE</sequence>
<dbReference type="InterPro" id="IPR036754">
    <property type="entry name" value="YbaK/aa-tRNA-synt-asso_dom_sf"/>
</dbReference>
<dbReference type="PANTHER" id="PTHR30411">
    <property type="entry name" value="CYTOPLASMIC PROTEIN"/>
    <property type="match status" value="1"/>
</dbReference>
<dbReference type="InterPro" id="IPR007214">
    <property type="entry name" value="YbaK/aa-tRNA-synth-assoc-dom"/>
</dbReference>
<evidence type="ECO:0000313" key="2">
    <source>
        <dbReference type="EMBL" id="PPC76015.1"/>
    </source>
</evidence>
<dbReference type="EMBL" id="PRLP01000058">
    <property type="protein sequence ID" value="PPC76015.1"/>
    <property type="molecule type" value="Genomic_DNA"/>
</dbReference>
<dbReference type="CDD" id="cd04333">
    <property type="entry name" value="ProX_deacylase"/>
    <property type="match status" value="1"/>
</dbReference>
<dbReference type="Proteomes" id="UP000238196">
    <property type="component" value="Unassembled WGS sequence"/>
</dbReference>
<comment type="caution">
    <text evidence="2">The sequence shown here is derived from an EMBL/GenBank/DDBJ whole genome shotgun (WGS) entry which is preliminary data.</text>
</comment>
<reference evidence="2 3" key="1">
    <citation type="submission" date="2018-02" db="EMBL/GenBank/DDBJ databases">
        <title>novel marine gammaproteobacteria from coastal saline agro ecosystem.</title>
        <authorList>
            <person name="Krishnan R."/>
            <person name="Ramesh Kumar N."/>
        </authorList>
    </citation>
    <scope>NUCLEOTIDE SEQUENCE [LARGE SCALE GENOMIC DNA]</scope>
    <source>
        <strain evidence="2 3">228</strain>
    </source>
</reference>
<dbReference type="AlphaFoldDB" id="A0A2S5KN04"/>
<dbReference type="PANTHER" id="PTHR30411:SF1">
    <property type="entry name" value="CYTOPLASMIC PROTEIN"/>
    <property type="match status" value="1"/>
</dbReference>
<accession>A0A2S5KN04</accession>
<organism evidence="2 3">
    <name type="scientific">Proteobacteria bacterium 228</name>
    <dbReference type="NCBI Taxonomy" id="2083153"/>
    <lineage>
        <taxon>Bacteria</taxon>
        <taxon>Pseudomonadati</taxon>
        <taxon>Pseudomonadota</taxon>
    </lineage>
</organism>
<proteinExistence type="predicted"/>
<protein>
    <recommendedName>
        <fullName evidence="1">YbaK/aminoacyl-tRNA synthetase-associated domain-containing protein</fullName>
    </recommendedName>
</protein>
<feature type="domain" description="YbaK/aminoacyl-tRNA synthetase-associated" evidence="1">
    <location>
        <begin position="31"/>
        <end position="148"/>
    </location>
</feature>
<name>A0A2S5KN04_9PROT</name>
<gene>
    <name evidence="2" type="ORF">C4K68_17730</name>
</gene>
<dbReference type="Pfam" id="PF04073">
    <property type="entry name" value="tRNA_edit"/>
    <property type="match status" value="1"/>
</dbReference>
<dbReference type="Gene3D" id="3.90.960.10">
    <property type="entry name" value="YbaK/aminoacyl-tRNA synthetase-associated domain"/>
    <property type="match status" value="1"/>
</dbReference>
<evidence type="ECO:0000259" key="1">
    <source>
        <dbReference type="Pfam" id="PF04073"/>
    </source>
</evidence>
<dbReference type="OrthoDB" id="9809296at2"/>
<dbReference type="SUPFAM" id="SSF55826">
    <property type="entry name" value="YbaK/ProRS associated domain"/>
    <property type="match status" value="1"/>
</dbReference>
<evidence type="ECO:0000313" key="3">
    <source>
        <dbReference type="Proteomes" id="UP000238196"/>
    </source>
</evidence>